<protein>
    <submittedName>
        <fullName evidence="2">Uncharacterized protein</fullName>
    </submittedName>
</protein>
<keyword evidence="3" id="KW-1185">Reference proteome</keyword>
<feature type="compositionally biased region" description="Low complexity" evidence="1">
    <location>
        <begin position="413"/>
        <end position="426"/>
    </location>
</feature>
<dbReference type="OrthoDB" id="5401193at2759"/>
<feature type="region of interest" description="Disordered" evidence="1">
    <location>
        <begin position="245"/>
        <end position="449"/>
    </location>
</feature>
<sequence length="449" mass="48667">MSYYDNNASWNNPPRPGWENRASTAHPVSLPGFNPANLPPVQMNQMKPEDPTAFSSQLDEVDRAVDNLLKSGKLYPQRRDSMPLMGPRGFPQEHGRNRTPSVHNNALDQQAHQEPRLAQGVPARHFPAQDYDVTARPHSATALQNFYANQRFQSPARPVETEAMVQAKRRLAAQRERELRNYHQEQQYNRTAVMADMTNMHVGKDRVVSPGGLTEEERRELIAQQYRSLYGIDVSKAKHTVLEDQLPNRVNMGNGNTVPGSASGTRGPSPLSFDPFGLSGNQNGNGNMDGNHDNHIGGANTTSNSPEHSRTNSVQPQSSRTSASSPSGISQHGISRVSTTPLASGGVAPIGTRPIGGQIQNPALNKRSTTPLPSPLGYNNYLNGNGGNNGMSSGNNNNNSNDDPFTNMPNERSGSSASNASGANANDMWSKGVWSSNKSSMNKVGSVWG</sequence>
<name>A0A3N4IGK6_ASCIM</name>
<proteinExistence type="predicted"/>
<feature type="compositionally biased region" description="Polar residues" evidence="1">
    <location>
        <begin position="332"/>
        <end position="342"/>
    </location>
</feature>
<gene>
    <name evidence="2" type="ORF">BJ508DRAFT_324609</name>
</gene>
<dbReference type="AlphaFoldDB" id="A0A3N4IGK6"/>
<reference evidence="2 3" key="1">
    <citation type="journal article" date="2018" name="Nat. Ecol. Evol.">
        <title>Pezizomycetes genomes reveal the molecular basis of ectomycorrhizal truffle lifestyle.</title>
        <authorList>
            <person name="Murat C."/>
            <person name="Payen T."/>
            <person name="Noel B."/>
            <person name="Kuo A."/>
            <person name="Morin E."/>
            <person name="Chen J."/>
            <person name="Kohler A."/>
            <person name="Krizsan K."/>
            <person name="Balestrini R."/>
            <person name="Da Silva C."/>
            <person name="Montanini B."/>
            <person name="Hainaut M."/>
            <person name="Levati E."/>
            <person name="Barry K.W."/>
            <person name="Belfiori B."/>
            <person name="Cichocki N."/>
            <person name="Clum A."/>
            <person name="Dockter R.B."/>
            <person name="Fauchery L."/>
            <person name="Guy J."/>
            <person name="Iotti M."/>
            <person name="Le Tacon F."/>
            <person name="Lindquist E.A."/>
            <person name="Lipzen A."/>
            <person name="Malagnac F."/>
            <person name="Mello A."/>
            <person name="Molinier V."/>
            <person name="Miyauchi S."/>
            <person name="Poulain J."/>
            <person name="Riccioni C."/>
            <person name="Rubini A."/>
            <person name="Sitrit Y."/>
            <person name="Splivallo R."/>
            <person name="Traeger S."/>
            <person name="Wang M."/>
            <person name="Zifcakova L."/>
            <person name="Wipf D."/>
            <person name="Zambonelli A."/>
            <person name="Paolocci F."/>
            <person name="Nowrousian M."/>
            <person name="Ottonello S."/>
            <person name="Baldrian P."/>
            <person name="Spatafora J.W."/>
            <person name="Henrissat B."/>
            <person name="Nagy L.G."/>
            <person name="Aury J.M."/>
            <person name="Wincker P."/>
            <person name="Grigoriev I.V."/>
            <person name="Bonfante P."/>
            <person name="Martin F.M."/>
        </authorList>
    </citation>
    <scope>NUCLEOTIDE SEQUENCE [LARGE SCALE GENOMIC DNA]</scope>
    <source>
        <strain evidence="2 3">RN42</strain>
    </source>
</reference>
<dbReference type="EMBL" id="ML119665">
    <property type="protein sequence ID" value="RPA83311.1"/>
    <property type="molecule type" value="Genomic_DNA"/>
</dbReference>
<feature type="compositionally biased region" description="Low complexity" evidence="1">
    <location>
        <begin position="313"/>
        <end position="330"/>
    </location>
</feature>
<evidence type="ECO:0000313" key="3">
    <source>
        <dbReference type="Proteomes" id="UP000275078"/>
    </source>
</evidence>
<feature type="compositionally biased region" description="Low complexity" evidence="1">
    <location>
        <begin position="390"/>
        <end position="401"/>
    </location>
</feature>
<dbReference type="STRING" id="1160509.A0A3N4IGK6"/>
<feature type="compositionally biased region" description="Polar residues" evidence="1">
    <location>
        <begin position="358"/>
        <end position="371"/>
    </location>
</feature>
<dbReference type="Proteomes" id="UP000275078">
    <property type="component" value="Unassembled WGS sequence"/>
</dbReference>
<feature type="compositionally biased region" description="Polar residues" evidence="1">
    <location>
        <begin position="251"/>
        <end position="266"/>
    </location>
</feature>
<organism evidence="2 3">
    <name type="scientific">Ascobolus immersus RN42</name>
    <dbReference type="NCBI Taxonomy" id="1160509"/>
    <lineage>
        <taxon>Eukaryota</taxon>
        <taxon>Fungi</taxon>
        <taxon>Dikarya</taxon>
        <taxon>Ascomycota</taxon>
        <taxon>Pezizomycotina</taxon>
        <taxon>Pezizomycetes</taxon>
        <taxon>Pezizales</taxon>
        <taxon>Ascobolaceae</taxon>
        <taxon>Ascobolus</taxon>
    </lineage>
</organism>
<accession>A0A3N4IGK6</accession>
<feature type="region of interest" description="Disordered" evidence="1">
    <location>
        <begin position="77"/>
        <end position="97"/>
    </location>
</feature>
<feature type="compositionally biased region" description="Low complexity" evidence="1">
    <location>
        <begin position="280"/>
        <end position="289"/>
    </location>
</feature>
<evidence type="ECO:0000256" key="1">
    <source>
        <dbReference type="SAM" id="MobiDB-lite"/>
    </source>
</evidence>
<feature type="compositionally biased region" description="Polar residues" evidence="1">
    <location>
        <begin position="433"/>
        <end position="443"/>
    </location>
</feature>
<evidence type="ECO:0000313" key="2">
    <source>
        <dbReference type="EMBL" id="RPA83311.1"/>
    </source>
</evidence>
<feature type="compositionally biased region" description="Polar residues" evidence="1">
    <location>
        <begin position="402"/>
        <end position="412"/>
    </location>
</feature>
<feature type="compositionally biased region" description="Polar residues" evidence="1">
    <location>
        <begin position="1"/>
        <end position="12"/>
    </location>
</feature>
<feature type="region of interest" description="Disordered" evidence="1">
    <location>
        <begin position="1"/>
        <end position="28"/>
    </location>
</feature>